<evidence type="ECO:0000313" key="5">
    <source>
        <dbReference type="Proteomes" id="UP000572268"/>
    </source>
</evidence>
<accession>A0A7J6M1Y0</accession>
<protein>
    <recommendedName>
        <fullName evidence="6">Immunoglobulin super DCC subclass member</fullName>
    </recommendedName>
</protein>
<organism evidence="2 4">
    <name type="scientific">Perkinsus olseni</name>
    <name type="common">Perkinsus atlanticus</name>
    <dbReference type="NCBI Taxonomy" id="32597"/>
    <lineage>
        <taxon>Eukaryota</taxon>
        <taxon>Sar</taxon>
        <taxon>Alveolata</taxon>
        <taxon>Perkinsozoa</taxon>
        <taxon>Perkinsea</taxon>
        <taxon>Perkinsida</taxon>
        <taxon>Perkinsidae</taxon>
        <taxon>Perkinsus</taxon>
    </lineage>
</organism>
<feature type="signal peptide" evidence="1">
    <location>
        <begin position="1"/>
        <end position="19"/>
    </location>
</feature>
<comment type="caution">
    <text evidence="2">The sequence shown here is derived from an EMBL/GenBank/DDBJ whole genome shotgun (WGS) entry which is preliminary data.</text>
</comment>
<evidence type="ECO:0000313" key="2">
    <source>
        <dbReference type="EMBL" id="KAF4665578.1"/>
    </source>
</evidence>
<feature type="chain" id="PRO_5036400581" description="Immunoglobulin super DCC subclass member" evidence="1">
    <location>
        <begin position="20"/>
        <end position="173"/>
    </location>
</feature>
<dbReference type="EMBL" id="JABANN010000080">
    <property type="protein sequence ID" value="KAF4672335.1"/>
    <property type="molecule type" value="Genomic_DNA"/>
</dbReference>
<dbReference type="AlphaFoldDB" id="A0A7J6M1Y0"/>
<gene>
    <name evidence="3" type="ORF">FOL46_009163</name>
    <name evidence="2" type="ORF">FOZ61_010786</name>
</gene>
<evidence type="ECO:0000313" key="3">
    <source>
        <dbReference type="EMBL" id="KAF4672335.1"/>
    </source>
</evidence>
<name>A0A7J6M1Y0_PEROL</name>
<keyword evidence="1" id="KW-0732">Signal</keyword>
<proteinExistence type="predicted"/>
<evidence type="ECO:0000256" key="1">
    <source>
        <dbReference type="SAM" id="SignalP"/>
    </source>
</evidence>
<sequence>MHNIVVILCFMCLGGTTLDIKIRRSSDGYSKSEAQLDTLSVNGMPIDLANGTKSHQEDLDAVVVNSGRGHLYERPIGDKCYNDQGFLGGCICYTNLALTLPDKQGLIGAIASIVCTKKCKNVGECPKPPVGSAECLYGDCLISCNKNEDCPTSAHCEYFAEYDPKGYACVFAQ</sequence>
<dbReference type="Proteomes" id="UP000572268">
    <property type="component" value="Unassembled WGS sequence"/>
</dbReference>
<dbReference type="OrthoDB" id="10268707at2759"/>
<dbReference type="EMBL" id="JABAHT010000091">
    <property type="protein sequence ID" value="KAF4665578.1"/>
    <property type="molecule type" value="Genomic_DNA"/>
</dbReference>
<reference evidence="4 5" key="1">
    <citation type="submission" date="2020-04" db="EMBL/GenBank/DDBJ databases">
        <title>Perkinsus olseni comparative genomics.</title>
        <authorList>
            <person name="Bogema D.R."/>
        </authorList>
    </citation>
    <scope>NUCLEOTIDE SEQUENCE [LARGE SCALE GENOMIC DNA]</scope>
    <source>
        <strain evidence="2">ATCC PRA-179</strain>
        <strain evidence="3">ATCC PRA-31</strain>
    </source>
</reference>
<dbReference type="Proteomes" id="UP000570595">
    <property type="component" value="Unassembled WGS sequence"/>
</dbReference>
<evidence type="ECO:0000313" key="4">
    <source>
        <dbReference type="Proteomes" id="UP000570595"/>
    </source>
</evidence>
<evidence type="ECO:0008006" key="6">
    <source>
        <dbReference type="Google" id="ProtNLM"/>
    </source>
</evidence>